<dbReference type="InParanoid" id="A0A7X0MXU0"/>
<evidence type="ECO:0000313" key="3">
    <source>
        <dbReference type="Proteomes" id="UP000528457"/>
    </source>
</evidence>
<dbReference type="RefSeq" id="WP_243749645.1">
    <property type="nucleotide sequence ID" value="NZ_JAAONY010000005.1"/>
</dbReference>
<comment type="caution">
    <text evidence="2">The sequence shown here is derived from an EMBL/GenBank/DDBJ whole genome shotgun (WGS) entry which is preliminary data.</text>
</comment>
<dbReference type="Pfam" id="PF01738">
    <property type="entry name" value="DLH"/>
    <property type="match status" value="1"/>
</dbReference>
<protein>
    <submittedName>
        <fullName evidence="2">Carboxymethylenebutenolidase</fullName>
        <ecNumber evidence="2">3.1.1.45</ecNumber>
    </submittedName>
</protein>
<accession>A0A7X0MXU0</accession>
<sequence length="289" mass="31361">MTEQDAKQYLLNEGKINRRGFNKLGVAAFIAAVLPKAAYAGAVTETRVEVTTPDGIADCYFVHPSSGKHPGVLLWPDIKGLRPVYELIGKRLAEAGYSVLVVNPYYRDAKAPVVAPDASFSDPEIMDTLRNMAWKLTEKVVSSDAKAYINFLDGQPSVDVDRKIGTFGYCMAGELVVLTAAAVPDRVGAVASFHGSRSMVTDGANSPHLLISKSSAPGFHAVAENDDQRSPETKNIIKAAYDDAGIPVEIEVYEGTLHGWCTPDFHGYHEQQAERAWARLLHLFKGALA</sequence>
<evidence type="ECO:0000313" key="2">
    <source>
        <dbReference type="EMBL" id="MBB6523833.1"/>
    </source>
</evidence>
<name>A0A7X0MXU0_9GAMM</name>
<dbReference type="EC" id="3.1.1.45" evidence="2"/>
<dbReference type="AlphaFoldDB" id="A0A7X0MXU0"/>
<gene>
    <name evidence="2" type="ORF">HNR48_004148</name>
</gene>
<dbReference type="InterPro" id="IPR051049">
    <property type="entry name" value="Dienelactone_hydrolase-like"/>
</dbReference>
<dbReference type="PANTHER" id="PTHR46623">
    <property type="entry name" value="CARBOXYMETHYLENEBUTENOLIDASE-RELATED"/>
    <property type="match status" value="1"/>
</dbReference>
<dbReference type="GO" id="GO:0008806">
    <property type="term" value="F:carboxymethylenebutenolidase activity"/>
    <property type="evidence" value="ECO:0007669"/>
    <property type="project" value="UniProtKB-EC"/>
</dbReference>
<dbReference type="Gene3D" id="3.40.50.1820">
    <property type="entry name" value="alpha/beta hydrolase"/>
    <property type="match status" value="1"/>
</dbReference>
<dbReference type="InterPro" id="IPR002925">
    <property type="entry name" value="Dienelactn_hydro"/>
</dbReference>
<evidence type="ECO:0000259" key="1">
    <source>
        <dbReference type="Pfam" id="PF01738"/>
    </source>
</evidence>
<proteinExistence type="predicted"/>
<dbReference type="Proteomes" id="UP000528457">
    <property type="component" value="Unassembled WGS sequence"/>
</dbReference>
<keyword evidence="2" id="KW-0378">Hydrolase</keyword>
<dbReference type="InterPro" id="IPR029058">
    <property type="entry name" value="AB_hydrolase_fold"/>
</dbReference>
<dbReference type="SUPFAM" id="SSF53474">
    <property type="entry name" value="alpha/beta-Hydrolases"/>
    <property type="match status" value="1"/>
</dbReference>
<dbReference type="EMBL" id="JACHHT010000005">
    <property type="protein sequence ID" value="MBB6523833.1"/>
    <property type="molecule type" value="Genomic_DNA"/>
</dbReference>
<dbReference type="PANTHER" id="PTHR46623:SF10">
    <property type="entry name" value="CARBOXYMETHYLENEBUTENOLIDASE HOMOLOG"/>
    <property type="match status" value="1"/>
</dbReference>
<feature type="domain" description="Dienelactone hydrolase" evidence="1">
    <location>
        <begin position="59"/>
        <end position="286"/>
    </location>
</feature>
<organism evidence="2 3">
    <name type="scientific">Pseudoteredinibacter isoporae</name>
    <dbReference type="NCBI Taxonomy" id="570281"/>
    <lineage>
        <taxon>Bacteria</taxon>
        <taxon>Pseudomonadati</taxon>
        <taxon>Pseudomonadota</taxon>
        <taxon>Gammaproteobacteria</taxon>
        <taxon>Cellvibrionales</taxon>
        <taxon>Cellvibrionaceae</taxon>
        <taxon>Pseudoteredinibacter</taxon>
    </lineage>
</organism>
<keyword evidence="3" id="KW-1185">Reference proteome</keyword>
<reference evidence="2 3" key="1">
    <citation type="submission" date="2020-08" db="EMBL/GenBank/DDBJ databases">
        <title>Genomic Encyclopedia of Type Strains, Phase IV (KMG-IV): sequencing the most valuable type-strain genomes for metagenomic binning, comparative biology and taxonomic classification.</title>
        <authorList>
            <person name="Goeker M."/>
        </authorList>
    </citation>
    <scope>NUCLEOTIDE SEQUENCE [LARGE SCALE GENOMIC DNA]</scope>
    <source>
        <strain evidence="2 3">DSM 22368</strain>
    </source>
</reference>